<feature type="region of interest" description="Disordered" evidence="1">
    <location>
        <begin position="1"/>
        <end position="20"/>
    </location>
</feature>
<proteinExistence type="predicted"/>
<keyword evidence="3" id="KW-1185">Reference proteome</keyword>
<protein>
    <submittedName>
        <fullName evidence="2">Uncharacterized protein</fullName>
    </submittedName>
</protein>
<dbReference type="EMBL" id="CM029037">
    <property type="protein sequence ID" value="KAG2659423.1"/>
    <property type="molecule type" value="Genomic_DNA"/>
</dbReference>
<evidence type="ECO:0000313" key="2">
    <source>
        <dbReference type="EMBL" id="KAG2659423.1"/>
    </source>
</evidence>
<reference evidence="2" key="1">
    <citation type="submission" date="2020-05" db="EMBL/GenBank/DDBJ databases">
        <title>WGS assembly of Panicum virgatum.</title>
        <authorList>
            <person name="Lovell J.T."/>
            <person name="Jenkins J."/>
            <person name="Shu S."/>
            <person name="Juenger T.E."/>
            <person name="Schmutz J."/>
        </authorList>
    </citation>
    <scope>NUCLEOTIDE SEQUENCE</scope>
    <source>
        <strain evidence="2">AP13</strain>
    </source>
</reference>
<accession>A0A8T0XQJ3</accession>
<comment type="caution">
    <text evidence="2">The sequence shown here is derived from an EMBL/GenBank/DDBJ whole genome shotgun (WGS) entry which is preliminary data.</text>
</comment>
<gene>
    <name evidence="2" type="ORF">PVAP13_1KG355410</name>
</gene>
<organism evidence="2 3">
    <name type="scientific">Panicum virgatum</name>
    <name type="common">Blackwell switchgrass</name>
    <dbReference type="NCBI Taxonomy" id="38727"/>
    <lineage>
        <taxon>Eukaryota</taxon>
        <taxon>Viridiplantae</taxon>
        <taxon>Streptophyta</taxon>
        <taxon>Embryophyta</taxon>
        <taxon>Tracheophyta</taxon>
        <taxon>Spermatophyta</taxon>
        <taxon>Magnoliopsida</taxon>
        <taxon>Liliopsida</taxon>
        <taxon>Poales</taxon>
        <taxon>Poaceae</taxon>
        <taxon>PACMAD clade</taxon>
        <taxon>Panicoideae</taxon>
        <taxon>Panicodae</taxon>
        <taxon>Paniceae</taxon>
        <taxon>Panicinae</taxon>
        <taxon>Panicum</taxon>
        <taxon>Panicum sect. Hiantes</taxon>
    </lineage>
</organism>
<evidence type="ECO:0000313" key="3">
    <source>
        <dbReference type="Proteomes" id="UP000823388"/>
    </source>
</evidence>
<sequence>MKEKKKQSTSTSAHAMARTGTTSEQVPDIIDIDRKVLFDAVSKKLALIIDDREILEIKPNDYSCKIQVSGIPCNDGCDRTTKTFYGDFAPTPSQAVENAYNELPPRILLLSMTSITLLYCTQRRTWMRQLCA</sequence>
<dbReference type="Proteomes" id="UP000823388">
    <property type="component" value="Chromosome 1K"/>
</dbReference>
<feature type="compositionally biased region" description="Polar residues" evidence="1">
    <location>
        <begin position="8"/>
        <end position="20"/>
    </location>
</feature>
<dbReference type="AlphaFoldDB" id="A0A8T0XQJ3"/>
<evidence type="ECO:0000256" key="1">
    <source>
        <dbReference type="SAM" id="MobiDB-lite"/>
    </source>
</evidence>
<name>A0A8T0XQJ3_PANVG</name>